<dbReference type="RefSeq" id="WP_048554840.1">
    <property type="nucleotide sequence ID" value="NZ_HF570958.1"/>
</dbReference>
<dbReference type="InterPro" id="IPR001054">
    <property type="entry name" value="A/G_cyclase"/>
</dbReference>
<feature type="domain" description="Guanylate cyclase" evidence="4">
    <location>
        <begin position="50"/>
        <end position="183"/>
    </location>
</feature>
<dbReference type="GO" id="GO:0005524">
    <property type="term" value="F:ATP binding"/>
    <property type="evidence" value="ECO:0007669"/>
    <property type="project" value="UniProtKB-KW"/>
</dbReference>
<dbReference type="SUPFAM" id="SSF52540">
    <property type="entry name" value="P-loop containing nucleoside triphosphate hydrolases"/>
    <property type="match status" value="1"/>
</dbReference>
<feature type="region of interest" description="Disordered" evidence="3">
    <location>
        <begin position="216"/>
        <end position="262"/>
    </location>
</feature>
<keyword evidence="1" id="KW-0547">Nucleotide-binding</keyword>
<dbReference type="PROSITE" id="PS50125">
    <property type="entry name" value="GUANYLATE_CYCLASE_2"/>
    <property type="match status" value="2"/>
</dbReference>
<dbReference type="PANTHER" id="PTHR16305">
    <property type="entry name" value="TESTICULAR SOLUBLE ADENYLYL CYCLASE"/>
    <property type="match status" value="1"/>
</dbReference>
<dbReference type="PANTHER" id="PTHR16305:SF28">
    <property type="entry name" value="GUANYLATE CYCLASE DOMAIN-CONTAINING PROTEIN"/>
    <property type="match status" value="1"/>
</dbReference>
<gene>
    <name evidence="5" type="ORF">BN12_2370002</name>
</gene>
<dbReference type="InterPro" id="IPR011990">
    <property type="entry name" value="TPR-like_helical_dom_sf"/>
</dbReference>
<comment type="caution">
    <text evidence="5">The sequence shown here is derived from an EMBL/GenBank/DDBJ whole genome shotgun (WGS) entry which is preliminary data.</text>
</comment>
<name>A0A077LYB8_9MICO</name>
<dbReference type="Pfam" id="PF13191">
    <property type="entry name" value="AAA_16"/>
    <property type="match status" value="1"/>
</dbReference>
<dbReference type="GO" id="GO:0035556">
    <property type="term" value="P:intracellular signal transduction"/>
    <property type="evidence" value="ECO:0007669"/>
    <property type="project" value="InterPro"/>
</dbReference>
<evidence type="ECO:0000259" key="4">
    <source>
        <dbReference type="PROSITE" id="PS50125"/>
    </source>
</evidence>
<dbReference type="GO" id="GO:0005737">
    <property type="term" value="C:cytoplasm"/>
    <property type="evidence" value="ECO:0007669"/>
    <property type="project" value="TreeGrafter"/>
</dbReference>
<evidence type="ECO:0000256" key="2">
    <source>
        <dbReference type="ARBA" id="ARBA00022840"/>
    </source>
</evidence>
<evidence type="ECO:0000313" key="5">
    <source>
        <dbReference type="EMBL" id="CCH77902.1"/>
    </source>
</evidence>
<organism evidence="5 6">
    <name type="scientific">Nostocoides japonicum T1-X7</name>
    <dbReference type="NCBI Taxonomy" id="1194083"/>
    <lineage>
        <taxon>Bacteria</taxon>
        <taxon>Bacillati</taxon>
        <taxon>Actinomycetota</taxon>
        <taxon>Actinomycetes</taxon>
        <taxon>Micrococcales</taxon>
        <taxon>Intrasporangiaceae</taxon>
        <taxon>Nostocoides</taxon>
    </lineage>
</organism>
<dbReference type="OrthoDB" id="5476461at2"/>
<dbReference type="Gene3D" id="1.25.40.10">
    <property type="entry name" value="Tetratricopeptide repeat domain"/>
    <property type="match status" value="1"/>
</dbReference>
<dbReference type="InterPro" id="IPR027417">
    <property type="entry name" value="P-loop_NTPase"/>
</dbReference>
<sequence>MTGGAMTNGAMTRSNSDLSGGDRLAAYLPGVLVEWLRASPTARHRAVDGTVVLADVAGFTALTERLASAGKVGAEETSDLLSDVFTDLLRIAHGHGGQLVKWCGDAILLLFRGEDHPTAAAAAAWDMRASLRRAGRVSATAGPVRLRLSVGVHTGQLELHLVGTVHRELVVVGATAGQAARMQSRAGTGEIVLSRATARLLDPGTVDETGTLLHRPTAAPLHSPTAASPQRATAAPLHPPTAASPQRATAAQGPDGPRTSTDLGIPALGIPDLDPATLLPATLRELLAAGAVEGEHRRAAVAFVEFTGVAAVHRRHGRGGVWEALQDLVAVAQEACHRHAVTFLETDICPDGGRLLLAAGAPQSQAHDGERLLAVVRTILGHQGPLHLRAGANAGRVFADEFGPPEQRTYSVKGDVVNLAARVMQHARPGQLLATPAVLGTHGAAFACAPVPPFRVKGKSTPVTAVEIGEAHPAHGRPLTAGRPSTNRPLAGRTRELGHLRELLSAARAGHGAAVLVSGPLGIGKSRLVAEIEAEAPPARVLSVGCERSSSETPYALVEAVLRDLLQPAEPGRELADALVAAVSTHAPSLGPWLPLLGDVVGAQLPPTPEADALADEFRRARREESLVELVTALLPGPSLVVVDDAHLADEASTAVLGGLLRDVSDHPWLVLLTGRDDVASLDPSVERLELDPLDATELAELLAEETRDLPLLPHVRRAVVERAAGNPLFLHALIPVAGTLETTEDLPESVEDVLAAEIDRLAPADRMLLRAAAAGGMRVDTELLDEALRETLGEEVPPERWERLSRFVEPALDGSLRIRHALVRDVAYQGLSYRHRRLLHAALARALQRRPAPEAQADVLAHHCFHAQEYATAAHFARIAGERAASVFANAEAAALLSRALEAVRREPSPAPEEVARVAEACGDVRYRLGEFAAARRASTGDPVARARLHLKTAQVVARTDGFSRALAWITRGRRAIAGLEDPEAMRQDARLLVQAALMRQMQGRYDETEHLCEAAVAVATRAGARAVLAQAMQLLDAADVARGRFDGEPWAERALAVWRERGNLAWEARAQNQLGIRAYFAGRWDDARAHYLGAVAAFERVGDQWNAAVAACNVGEILADQGRCAEADATTRPAAEVLRASGALSESAFALSVLGRTALRSGRIAEARTLLAASRDAYATAGEPGEVAATDVRVVECLLAEGRGGEAMARIDDLAAGADDPAIRVPLDRLRGYAWALQGRLEDARTAFASSRDAARARHADYEELLALDALTRLDALARTDGLDAEGDGVCDPDQVAYRIALGDRLGVVAVPALPLTSSGDVPVSLSGRS</sequence>
<dbReference type="GO" id="GO:0004016">
    <property type="term" value="F:adenylate cyclase activity"/>
    <property type="evidence" value="ECO:0007669"/>
    <property type="project" value="UniProtKB-EC"/>
</dbReference>
<feature type="domain" description="Guanylate cyclase" evidence="4">
    <location>
        <begin position="300"/>
        <end position="424"/>
    </location>
</feature>
<dbReference type="Pfam" id="PF00211">
    <property type="entry name" value="Guanylate_cyc"/>
    <property type="match status" value="2"/>
</dbReference>
<reference evidence="5 6" key="1">
    <citation type="journal article" date="2013" name="ISME J.">
        <title>A metabolic model for members of the genus Tetrasphaera involved in enhanced biological phosphorus removal.</title>
        <authorList>
            <person name="Kristiansen R."/>
            <person name="Nguyen H.T.T."/>
            <person name="Saunders A.M."/>
            <person name="Nielsen J.L."/>
            <person name="Wimmer R."/>
            <person name="Le V.Q."/>
            <person name="McIlroy S.J."/>
            <person name="Petrovski S."/>
            <person name="Seviour R.J."/>
            <person name="Calteau A."/>
            <person name="Nielsen K.L."/>
            <person name="Nielsen P.H."/>
        </authorList>
    </citation>
    <scope>NUCLEOTIDE SEQUENCE [LARGE SCALE GENOMIC DNA]</scope>
    <source>
        <strain evidence="5 6">T1-X7</strain>
    </source>
</reference>
<accession>A0A077LYB8</accession>
<keyword evidence="6" id="KW-1185">Reference proteome</keyword>
<evidence type="ECO:0000313" key="6">
    <source>
        <dbReference type="Proteomes" id="UP000035721"/>
    </source>
</evidence>
<dbReference type="SMART" id="SM00044">
    <property type="entry name" value="CYCc"/>
    <property type="match status" value="1"/>
</dbReference>
<dbReference type="CDD" id="cd07302">
    <property type="entry name" value="CHD"/>
    <property type="match status" value="2"/>
</dbReference>
<dbReference type="SUPFAM" id="SSF48452">
    <property type="entry name" value="TPR-like"/>
    <property type="match status" value="1"/>
</dbReference>
<dbReference type="SUPFAM" id="SSF55073">
    <property type="entry name" value="Nucleotide cyclase"/>
    <property type="match status" value="2"/>
</dbReference>
<dbReference type="STRING" id="1194083.BN12_2370002"/>
<dbReference type="EMBL" id="CAJB01000154">
    <property type="protein sequence ID" value="CCH77902.1"/>
    <property type="molecule type" value="Genomic_DNA"/>
</dbReference>
<dbReference type="Gene3D" id="3.40.50.300">
    <property type="entry name" value="P-loop containing nucleotide triphosphate hydrolases"/>
    <property type="match status" value="1"/>
</dbReference>
<feature type="compositionally biased region" description="Low complexity" evidence="3">
    <location>
        <begin position="232"/>
        <end position="245"/>
    </location>
</feature>
<evidence type="ECO:0000256" key="3">
    <source>
        <dbReference type="SAM" id="MobiDB-lite"/>
    </source>
</evidence>
<dbReference type="Proteomes" id="UP000035721">
    <property type="component" value="Unassembled WGS sequence"/>
</dbReference>
<dbReference type="EC" id="4.6.1.1" evidence="5"/>
<keyword evidence="2" id="KW-0067">ATP-binding</keyword>
<protein>
    <submittedName>
        <fullName evidence="5">Putative Adenylate cyclase</fullName>
        <ecNumber evidence="5">4.6.1.1</ecNumber>
    </submittedName>
</protein>
<dbReference type="GO" id="GO:0009190">
    <property type="term" value="P:cyclic nucleotide biosynthetic process"/>
    <property type="evidence" value="ECO:0007669"/>
    <property type="project" value="InterPro"/>
</dbReference>
<keyword evidence="5" id="KW-0456">Lyase</keyword>
<proteinExistence type="predicted"/>
<dbReference type="InterPro" id="IPR029787">
    <property type="entry name" value="Nucleotide_cyclase"/>
</dbReference>
<evidence type="ECO:0000256" key="1">
    <source>
        <dbReference type="ARBA" id="ARBA00022741"/>
    </source>
</evidence>
<dbReference type="InterPro" id="IPR041664">
    <property type="entry name" value="AAA_16"/>
</dbReference>
<dbReference type="Gene3D" id="3.30.70.1230">
    <property type="entry name" value="Nucleotide cyclase"/>
    <property type="match status" value="2"/>
</dbReference>